<sequence length="84" mass="9208">MTRSIFDRLNENRPQESSPRFEPIGDLSTELDATTEVAAFVHRSAYPPGVQIEREVARVMESFAGGSTGNTPYAEAAGFSGSRW</sequence>
<feature type="region of interest" description="Disordered" evidence="1">
    <location>
        <begin position="63"/>
        <end position="84"/>
    </location>
</feature>
<dbReference type="Proteomes" id="UP000599523">
    <property type="component" value="Unassembled WGS sequence"/>
</dbReference>
<proteinExistence type="predicted"/>
<dbReference type="RefSeq" id="WP_168988226.1">
    <property type="nucleotide sequence ID" value="NZ_CAWPHM010000285.1"/>
</dbReference>
<feature type="region of interest" description="Disordered" evidence="1">
    <location>
        <begin position="1"/>
        <end position="25"/>
    </location>
</feature>
<dbReference type="EMBL" id="WTVM01000059">
    <property type="protein sequence ID" value="NMG03497.1"/>
    <property type="molecule type" value="Genomic_DNA"/>
</dbReference>
<reference evidence="2" key="1">
    <citation type="submission" date="2019-12" db="EMBL/GenBank/DDBJ databases">
        <title>Comparative genomics gives insights into the taxonomy of the Azoarcus-Aromatoleum group and reveals separate origins of nif in the plant-associated Azoarcus and non-plant-associated Aromatoleum sub-groups.</title>
        <authorList>
            <person name="Lafos M."/>
            <person name="Maluk M."/>
            <person name="Batista M."/>
            <person name="Junghare M."/>
            <person name="Carmona M."/>
            <person name="Faoro H."/>
            <person name="Cruz L.M."/>
            <person name="Battistoni F."/>
            <person name="De Souza E."/>
            <person name="Pedrosa F."/>
            <person name="Chen W.-M."/>
            <person name="Poole P.S."/>
            <person name="Dixon R.A."/>
            <person name="James E.K."/>
        </authorList>
    </citation>
    <scope>NUCLEOTIDE SEQUENCE</scope>
    <source>
        <strain evidence="2">NSC3</strain>
    </source>
</reference>
<keyword evidence="3" id="KW-1185">Reference proteome</keyword>
<feature type="compositionally biased region" description="Basic and acidic residues" evidence="1">
    <location>
        <begin position="1"/>
        <end position="14"/>
    </location>
</feature>
<dbReference type="AlphaFoldDB" id="A0A972FDV2"/>
<accession>A0A972FDV2</accession>
<comment type="caution">
    <text evidence="2">The sequence shown here is derived from an EMBL/GenBank/DDBJ whole genome shotgun (WGS) entry which is preliminary data.</text>
</comment>
<protein>
    <submittedName>
        <fullName evidence="2">Uncharacterized protein</fullName>
    </submittedName>
</protein>
<evidence type="ECO:0000256" key="1">
    <source>
        <dbReference type="SAM" id="MobiDB-lite"/>
    </source>
</evidence>
<organism evidence="2 3">
    <name type="scientific">Azoarcus taiwanensis</name>
    <dbReference type="NCBI Taxonomy" id="666964"/>
    <lineage>
        <taxon>Bacteria</taxon>
        <taxon>Pseudomonadati</taxon>
        <taxon>Pseudomonadota</taxon>
        <taxon>Betaproteobacteria</taxon>
        <taxon>Rhodocyclales</taxon>
        <taxon>Zoogloeaceae</taxon>
        <taxon>Azoarcus</taxon>
    </lineage>
</organism>
<name>A0A972FDV2_9RHOO</name>
<gene>
    <name evidence="2" type="ORF">GPA21_11010</name>
</gene>
<evidence type="ECO:0000313" key="2">
    <source>
        <dbReference type="EMBL" id="NMG03497.1"/>
    </source>
</evidence>
<evidence type="ECO:0000313" key="3">
    <source>
        <dbReference type="Proteomes" id="UP000599523"/>
    </source>
</evidence>